<dbReference type="Proteomes" id="UP000594263">
    <property type="component" value="Unplaced"/>
</dbReference>
<protein>
    <submittedName>
        <fullName evidence="2">Uncharacterized protein</fullName>
    </submittedName>
</protein>
<reference evidence="2" key="1">
    <citation type="submission" date="2021-01" db="UniProtKB">
        <authorList>
            <consortium name="EnsemblPlants"/>
        </authorList>
    </citation>
    <scope>IDENTIFICATION</scope>
</reference>
<sequence length="252" mass="27526">MSRKQQQSSEVAGNEKLEVTQKAVGSKAEATENDEVSEPGAVVNDGGSKPGVSDKDDGVKSEAADKGEGLKKAEGKPTGETEVKPKKKKKKSVEFQKKVDEDLAAPRTPLVQTSSVLRKPRRSVTPYHTARNCSRCGFDKLGSSSYWIGQIKLAESVGKHFVSVAFFQLAHECNAEPVRGLKIELKKYLSRHGHLGKQQEWIEASRKYGSVAVSKDEDKRSGEKADSRDRPNPETDSNVVTSTHEPGTYNTA</sequence>
<feature type="compositionally biased region" description="Polar residues" evidence="1">
    <location>
        <begin position="1"/>
        <end position="11"/>
    </location>
</feature>
<evidence type="ECO:0000256" key="1">
    <source>
        <dbReference type="SAM" id="MobiDB-lite"/>
    </source>
</evidence>
<organism evidence="2 3">
    <name type="scientific">Kalanchoe fedtschenkoi</name>
    <name type="common">Lavender scallops</name>
    <name type="synonym">South American air plant</name>
    <dbReference type="NCBI Taxonomy" id="63787"/>
    <lineage>
        <taxon>Eukaryota</taxon>
        <taxon>Viridiplantae</taxon>
        <taxon>Streptophyta</taxon>
        <taxon>Embryophyta</taxon>
        <taxon>Tracheophyta</taxon>
        <taxon>Spermatophyta</taxon>
        <taxon>Magnoliopsida</taxon>
        <taxon>eudicotyledons</taxon>
        <taxon>Gunneridae</taxon>
        <taxon>Pentapetalae</taxon>
        <taxon>Saxifragales</taxon>
        <taxon>Crassulaceae</taxon>
        <taxon>Kalanchoe</taxon>
    </lineage>
</organism>
<dbReference type="PANTHER" id="PTHR34468:SF3">
    <property type="entry name" value="OS03G0288900 PROTEIN"/>
    <property type="match status" value="1"/>
</dbReference>
<dbReference type="AlphaFoldDB" id="A0A7N0V2A1"/>
<proteinExistence type="predicted"/>
<evidence type="ECO:0000313" key="2">
    <source>
        <dbReference type="EnsemblPlants" id="Kaladp0098s0169.1.v1.1"/>
    </source>
</evidence>
<dbReference type="Gramene" id="Kaladp0098s0169.1.v1.1">
    <property type="protein sequence ID" value="Kaladp0098s0169.1.v1.1"/>
    <property type="gene ID" value="Kaladp0098s0169.v1.1"/>
</dbReference>
<evidence type="ECO:0000313" key="3">
    <source>
        <dbReference type="Proteomes" id="UP000594263"/>
    </source>
</evidence>
<name>A0A7N0V2A1_KALFE</name>
<feature type="compositionally biased region" description="Polar residues" evidence="1">
    <location>
        <begin position="234"/>
        <end position="252"/>
    </location>
</feature>
<feature type="compositionally biased region" description="Basic and acidic residues" evidence="1">
    <location>
        <begin position="52"/>
        <end position="84"/>
    </location>
</feature>
<feature type="compositionally biased region" description="Basic and acidic residues" evidence="1">
    <location>
        <begin position="214"/>
        <end position="233"/>
    </location>
</feature>
<dbReference type="EnsemblPlants" id="Kaladp0098s0169.1.v1.1">
    <property type="protein sequence ID" value="Kaladp0098s0169.1.v1.1"/>
    <property type="gene ID" value="Kaladp0098s0169.v1.1"/>
</dbReference>
<feature type="region of interest" description="Disordered" evidence="1">
    <location>
        <begin position="1"/>
        <end position="96"/>
    </location>
</feature>
<accession>A0A7N0V2A1</accession>
<keyword evidence="3" id="KW-1185">Reference proteome</keyword>
<feature type="region of interest" description="Disordered" evidence="1">
    <location>
        <begin position="207"/>
        <end position="252"/>
    </location>
</feature>
<dbReference type="PANTHER" id="PTHR34468">
    <property type="entry name" value="MICROTUBULE-ASSOCIATED FUTSCH-LIKE PROTEIN"/>
    <property type="match status" value="1"/>
</dbReference>